<proteinExistence type="predicted"/>
<reference evidence="1 2" key="1">
    <citation type="submission" date="2019-12" db="EMBL/GenBank/DDBJ databases">
        <authorList>
            <person name="Alioto T."/>
            <person name="Alioto T."/>
            <person name="Gomez Garrido J."/>
        </authorList>
    </citation>
    <scope>NUCLEOTIDE SEQUENCE [LARGE SCALE GENOMIC DNA]</scope>
</reference>
<comment type="caution">
    <text evidence="1">The sequence shown here is derived from an EMBL/GenBank/DDBJ whole genome shotgun (WGS) entry which is preliminary data.</text>
</comment>
<name>A0A8S0S9I8_OLEEU</name>
<sequence>MVGRILHEEFDTMSQSISDDVYEPDMSVISNKRRAATKLNSLYSSASTCNCNSDYRCVTCDFAN</sequence>
<evidence type="ECO:0000313" key="1">
    <source>
        <dbReference type="EMBL" id="CAA2988345.1"/>
    </source>
</evidence>
<dbReference type="Gramene" id="OE9A118533T1">
    <property type="protein sequence ID" value="OE9A118533C1"/>
    <property type="gene ID" value="OE9A118533"/>
</dbReference>
<dbReference type="AlphaFoldDB" id="A0A8S0S9I8"/>
<dbReference type="EMBL" id="CACTIH010003985">
    <property type="protein sequence ID" value="CAA2988345.1"/>
    <property type="molecule type" value="Genomic_DNA"/>
</dbReference>
<organism evidence="1 2">
    <name type="scientific">Olea europaea subsp. europaea</name>
    <dbReference type="NCBI Taxonomy" id="158383"/>
    <lineage>
        <taxon>Eukaryota</taxon>
        <taxon>Viridiplantae</taxon>
        <taxon>Streptophyta</taxon>
        <taxon>Embryophyta</taxon>
        <taxon>Tracheophyta</taxon>
        <taxon>Spermatophyta</taxon>
        <taxon>Magnoliopsida</taxon>
        <taxon>eudicotyledons</taxon>
        <taxon>Gunneridae</taxon>
        <taxon>Pentapetalae</taxon>
        <taxon>asterids</taxon>
        <taxon>lamiids</taxon>
        <taxon>Lamiales</taxon>
        <taxon>Oleaceae</taxon>
        <taxon>Oleeae</taxon>
        <taxon>Olea</taxon>
    </lineage>
</organism>
<gene>
    <name evidence="1" type="ORF">OLEA9_A118533</name>
</gene>
<evidence type="ECO:0000313" key="2">
    <source>
        <dbReference type="Proteomes" id="UP000594638"/>
    </source>
</evidence>
<keyword evidence="2" id="KW-1185">Reference proteome</keyword>
<dbReference type="Proteomes" id="UP000594638">
    <property type="component" value="Unassembled WGS sequence"/>
</dbReference>
<protein>
    <submittedName>
        <fullName evidence="1">Uncharacterized protein</fullName>
    </submittedName>
</protein>
<accession>A0A8S0S9I8</accession>